<dbReference type="RefSeq" id="WP_002710180.1">
    <property type="nucleotide sequence ID" value="NZ_JH651384.1"/>
</dbReference>
<evidence type="ECO:0000256" key="1">
    <source>
        <dbReference type="ARBA" id="ARBA00022617"/>
    </source>
</evidence>
<feature type="domain" description="Cytochrome c" evidence="5">
    <location>
        <begin position="70"/>
        <end position="188"/>
    </location>
</feature>
<dbReference type="GO" id="GO:0020037">
    <property type="term" value="F:heme binding"/>
    <property type="evidence" value="ECO:0007669"/>
    <property type="project" value="InterPro"/>
</dbReference>
<evidence type="ECO:0000256" key="3">
    <source>
        <dbReference type="ARBA" id="ARBA00023004"/>
    </source>
</evidence>
<evidence type="ECO:0000256" key="2">
    <source>
        <dbReference type="ARBA" id="ARBA00022723"/>
    </source>
</evidence>
<evidence type="ECO:0000256" key="4">
    <source>
        <dbReference type="PROSITE-ProRule" id="PRU00433"/>
    </source>
</evidence>
<keyword evidence="7" id="KW-1185">Reference proteome</keyword>
<evidence type="ECO:0000313" key="7">
    <source>
        <dbReference type="Proteomes" id="UP000005317"/>
    </source>
</evidence>
<dbReference type="InterPro" id="IPR036909">
    <property type="entry name" value="Cyt_c-like_dom_sf"/>
</dbReference>
<accession>A0A656HIU8</accession>
<dbReference type="GO" id="GO:0046872">
    <property type="term" value="F:metal ion binding"/>
    <property type="evidence" value="ECO:0007669"/>
    <property type="project" value="UniProtKB-KW"/>
</dbReference>
<dbReference type="SUPFAM" id="SSF46626">
    <property type="entry name" value="Cytochrome c"/>
    <property type="match status" value="1"/>
</dbReference>
<dbReference type="InterPro" id="IPR009056">
    <property type="entry name" value="Cyt_c-like_dom"/>
</dbReference>
<dbReference type="EMBL" id="JH651384">
    <property type="protein sequence ID" value="EIJ36303.1"/>
    <property type="molecule type" value="Genomic_DNA"/>
</dbReference>
<dbReference type="OrthoDB" id="9811281at2"/>
<protein>
    <recommendedName>
        <fullName evidence="5">Cytochrome c domain-containing protein</fullName>
    </recommendedName>
</protein>
<sequence length="194" mass="21008" precursor="true">MLSATTTNTKREYTRFLRNWSATLLLMIVSINSVTVEAGGMGMGNVEGERIRQGFVITPVPLNLHSKNRALVGLGSYLTNGVGGCNDCHTSPTYAPGGNPFNGEAEKINTDGYLAGGGVFGPFVESNITPDASGLPAGLTRKEFISLMRTGKDPHEANKTLQVMPWPIYGNMTYRDLSAIYEYLRSIPALPNNY</sequence>
<dbReference type="PROSITE" id="PS51007">
    <property type="entry name" value="CYTC"/>
    <property type="match status" value="1"/>
</dbReference>
<dbReference type="GO" id="GO:0009055">
    <property type="term" value="F:electron transfer activity"/>
    <property type="evidence" value="ECO:0007669"/>
    <property type="project" value="InterPro"/>
</dbReference>
<evidence type="ECO:0000313" key="6">
    <source>
        <dbReference type="EMBL" id="EIJ36303.1"/>
    </source>
</evidence>
<dbReference type="Proteomes" id="UP000005317">
    <property type="component" value="Unassembled WGS sequence"/>
</dbReference>
<organism evidence="6 7">
    <name type="scientific">Thiothrix nivea (strain ATCC 35100 / DSM 5205 / JP2)</name>
    <dbReference type="NCBI Taxonomy" id="870187"/>
    <lineage>
        <taxon>Bacteria</taxon>
        <taxon>Pseudomonadati</taxon>
        <taxon>Pseudomonadota</taxon>
        <taxon>Gammaproteobacteria</taxon>
        <taxon>Thiotrichales</taxon>
        <taxon>Thiotrichaceae</taxon>
        <taxon>Thiothrix</taxon>
    </lineage>
</organism>
<gene>
    <name evidence="6" type="ORF">Thini_3802</name>
</gene>
<proteinExistence type="predicted"/>
<dbReference type="AlphaFoldDB" id="A0A656HIU8"/>
<keyword evidence="1 4" id="KW-0349">Heme</keyword>
<evidence type="ECO:0000259" key="5">
    <source>
        <dbReference type="PROSITE" id="PS51007"/>
    </source>
</evidence>
<reference evidence="7" key="1">
    <citation type="journal article" date="2011" name="Stand. Genomic Sci.">
        <title>Genome sequence of the filamentous, gliding Thiothrix nivea neotype strain (JP2(T)).</title>
        <authorList>
            <person name="Lapidus A."/>
            <person name="Nolan M."/>
            <person name="Lucas S."/>
            <person name="Glavina Del Rio T."/>
            <person name="Tice H."/>
            <person name="Cheng J.F."/>
            <person name="Tapia R."/>
            <person name="Han C."/>
            <person name="Goodwin L."/>
            <person name="Pitluck S."/>
            <person name="Liolios K."/>
            <person name="Pagani I."/>
            <person name="Ivanova N."/>
            <person name="Huntemann M."/>
            <person name="Mavromatis K."/>
            <person name="Mikhailova N."/>
            <person name="Pati A."/>
            <person name="Chen A."/>
            <person name="Palaniappan K."/>
            <person name="Land M."/>
            <person name="Brambilla E.M."/>
            <person name="Rohde M."/>
            <person name="Abt B."/>
            <person name="Verbarg S."/>
            <person name="Goker M."/>
            <person name="Bristow J."/>
            <person name="Eisen J.A."/>
            <person name="Markowitz V."/>
            <person name="Hugenholtz P."/>
            <person name="Kyrpides N.C."/>
            <person name="Klenk H.P."/>
            <person name="Woyke T."/>
        </authorList>
    </citation>
    <scope>NUCLEOTIDE SEQUENCE [LARGE SCALE GENOMIC DNA]</scope>
    <source>
        <strain evidence="7">ATCC 35100 / DSM 5205 / JP2</strain>
    </source>
</reference>
<name>A0A656HIU8_THINJ</name>
<keyword evidence="3 4" id="KW-0408">Iron</keyword>
<keyword evidence="2 4" id="KW-0479">Metal-binding</keyword>